<organism evidence="9 10">
    <name type="scientific">Engystomops pustulosus</name>
    <name type="common">Tungara frog</name>
    <name type="synonym">Physalaemus pustulosus</name>
    <dbReference type="NCBI Taxonomy" id="76066"/>
    <lineage>
        <taxon>Eukaryota</taxon>
        <taxon>Metazoa</taxon>
        <taxon>Chordata</taxon>
        <taxon>Craniata</taxon>
        <taxon>Vertebrata</taxon>
        <taxon>Euteleostomi</taxon>
        <taxon>Amphibia</taxon>
        <taxon>Batrachia</taxon>
        <taxon>Anura</taxon>
        <taxon>Neobatrachia</taxon>
        <taxon>Hyloidea</taxon>
        <taxon>Leptodactylidae</taxon>
        <taxon>Leiuperinae</taxon>
        <taxon>Engystomops</taxon>
    </lineage>
</organism>
<keyword evidence="4" id="KW-0554">One-carbon metabolism</keyword>
<comment type="caution">
    <text evidence="9">The sequence shown here is derived from an EMBL/GenBank/DDBJ whole genome shotgun (WGS) entry which is preliminary data.</text>
</comment>
<keyword evidence="10" id="KW-1185">Reference proteome</keyword>
<accession>A0AAV7C4W8</accession>
<reference evidence="9" key="1">
    <citation type="thesis" date="2020" institute="ProQuest LLC" country="789 East Eisenhower Parkway, Ann Arbor, MI, USA">
        <title>Comparative Genomics and Chromosome Evolution.</title>
        <authorList>
            <person name="Mudd A.B."/>
        </authorList>
    </citation>
    <scope>NUCLEOTIDE SEQUENCE</scope>
    <source>
        <strain evidence="9">237g6f4</strain>
        <tissue evidence="9">Blood</tissue>
    </source>
</reference>
<dbReference type="GO" id="GO:0006730">
    <property type="term" value="P:one-carbon metabolic process"/>
    <property type="evidence" value="ECO:0007669"/>
    <property type="project" value="UniProtKB-KW"/>
</dbReference>
<dbReference type="PROSITE" id="PS51330">
    <property type="entry name" value="DHFR_2"/>
    <property type="match status" value="1"/>
</dbReference>
<comment type="catalytic activity">
    <reaction evidence="7">
        <text>(6S)-5,6,7,8-tetrahydrofolate + NADP(+) = 7,8-dihydrofolate + NADPH + H(+)</text>
        <dbReference type="Rhea" id="RHEA:15009"/>
        <dbReference type="ChEBI" id="CHEBI:15378"/>
        <dbReference type="ChEBI" id="CHEBI:57451"/>
        <dbReference type="ChEBI" id="CHEBI:57453"/>
        <dbReference type="ChEBI" id="CHEBI:57783"/>
        <dbReference type="ChEBI" id="CHEBI:58349"/>
        <dbReference type="EC" id="1.5.1.3"/>
    </reaction>
</comment>
<dbReference type="Proteomes" id="UP000824782">
    <property type="component" value="Unassembled WGS sequence"/>
</dbReference>
<dbReference type="GO" id="GO:0046654">
    <property type="term" value="P:tetrahydrofolate biosynthetic process"/>
    <property type="evidence" value="ECO:0007669"/>
    <property type="project" value="InterPro"/>
</dbReference>
<evidence type="ECO:0000256" key="3">
    <source>
        <dbReference type="ARBA" id="ARBA00012856"/>
    </source>
</evidence>
<dbReference type="InterPro" id="IPR001796">
    <property type="entry name" value="DHFR_dom"/>
</dbReference>
<dbReference type="Pfam" id="PF00186">
    <property type="entry name" value="DHFR_1"/>
    <property type="match status" value="1"/>
</dbReference>
<dbReference type="InterPro" id="IPR024072">
    <property type="entry name" value="DHFR-like_dom_sf"/>
</dbReference>
<name>A0AAV7C4W8_ENGPU</name>
<keyword evidence="6" id="KW-0560">Oxidoreductase</keyword>
<comment type="similarity">
    <text evidence="2">Belongs to the dihydrofolate reductase family.</text>
</comment>
<evidence type="ECO:0000256" key="7">
    <source>
        <dbReference type="ARBA" id="ARBA00048873"/>
    </source>
</evidence>
<keyword evidence="5" id="KW-0521">NADP</keyword>
<dbReference type="GO" id="GO:0004146">
    <property type="term" value="F:dihydrofolate reductase activity"/>
    <property type="evidence" value="ECO:0007669"/>
    <property type="project" value="UniProtKB-EC"/>
</dbReference>
<dbReference type="GO" id="GO:0046452">
    <property type="term" value="P:dihydrofolate metabolic process"/>
    <property type="evidence" value="ECO:0007669"/>
    <property type="project" value="TreeGrafter"/>
</dbReference>
<evidence type="ECO:0000256" key="4">
    <source>
        <dbReference type="ARBA" id="ARBA00022563"/>
    </source>
</evidence>
<dbReference type="Gene3D" id="3.40.430.10">
    <property type="entry name" value="Dihydrofolate Reductase, subunit A"/>
    <property type="match status" value="1"/>
</dbReference>
<sequence>MSEGNPQVIPKPIKLIAAACNNMGIGWKGNLPWDLPKEFQYLLDSITTVKQPGKKNLLIWGRKSFEAFDEKLLPLANCIIVLLTRQLSDLPKHAHYICRDEEEVVKLVSSSTLYDEIETMWVLGGVECYMNMMRHPWCNHIYFTKIMADFQCDTFFPEFDKNVFKLKEGYPGIPSGIQEENGVKYIFQVYEKDQTPNN</sequence>
<dbReference type="CDD" id="cd00209">
    <property type="entry name" value="DHFR"/>
    <property type="match status" value="1"/>
</dbReference>
<proteinExistence type="inferred from homology"/>
<evidence type="ECO:0000259" key="8">
    <source>
        <dbReference type="PROSITE" id="PS51330"/>
    </source>
</evidence>
<gene>
    <name evidence="9" type="ORF">GDO81_011009</name>
</gene>
<dbReference type="PRINTS" id="PR00070">
    <property type="entry name" value="DHFR"/>
</dbReference>
<evidence type="ECO:0000313" key="9">
    <source>
        <dbReference type="EMBL" id="KAG8579690.1"/>
    </source>
</evidence>
<evidence type="ECO:0000313" key="10">
    <source>
        <dbReference type="Proteomes" id="UP000824782"/>
    </source>
</evidence>
<dbReference type="GO" id="GO:0046655">
    <property type="term" value="P:folic acid metabolic process"/>
    <property type="evidence" value="ECO:0007669"/>
    <property type="project" value="TreeGrafter"/>
</dbReference>
<dbReference type="FunFam" id="3.40.430.10:FF:000002">
    <property type="entry name" value="Dihydrofolate reductase"/>
    <property type="match status" value="1"/>
</dbReference>
<dbReference type="EC" id="1.5.1.3" evidence="3"/>
<dbReference type="SUPFAM" id="SSF53597">
    <property type="entry name" value="Dihydrofolate reductase-like"/>
    <property type="match status" value="1"/>
</dbReference>
<dbReference type="GO" id="GO:0050661">
    <property type="term" value="F:NADP binding"/>
    <property type="evidence" value="ECO:0007669"/>
    <property type="project" value="InterPro"/>
</dbReference>
<dbReference type="PANTHER" id="PTHR48069">
    <property type="entry name" value="DIHYDROFOLATE REDUCTASE"/>
    <property type="match status" value="1"/>
</dbReference>
<evidence type="ECO:0000256" key="5">
    <source>
        <dbReference type="ARBA" id="ARBA00022857"/>
    </source>
</evidence>
<evidence type="ECO:0000256" key="6">
    <source>
        <dbReference type="ARBA" id="ARBA00023002"/>
    </source>
</evidence>
<dbReference type="InterPro" id="IPR012259">
    <property type="entry name" value="DHFR"/>
</dbReference>
<dbReference type="GO" id="GO:0005739">
    <property type="term" value="C:mitochondrion"/>
    <property type="evidence" value="ECO:0007669"/>
    <property type="project" value="TreeGrafter"/>
</dbReference>
<feature type="domain" description="DHFR" evidence="8">
    <location>
        <begin position="12"/>
        <end position="192"/>
    </location>
</feature>
<dbReference type="PANTHER" id="PTHR48069:SF5">
    <property type="entry name" value="DIHYDROFOLATE REDUCTASE"/>
    <property type="match status" value="1"/>
</dbReference>
<evidence type="ECO:0000256" key="1">
    <source>
        <dbReference type="ARBA" id="ARBA00004903"/>
    </source>
</evidence>
<evidence type="ECO:0000256" key="2">
    <source>
        <dbReference type="ARBA" id="ARBA00009539"/>
    </source>
</evidence>
<protein>
    <recommendedName>
        <fullName evidence="3">dihydrofolate reductase</fullName>
        <ecNumber evidence="3">1.5.1.3</ecNumber>
    </recommendedName>
</protein>
<dbReference type="EMBL" id="WNYA01000004">
    <property type="protein sequence ID" value="KAG8579690.1"/>
    <property type="molecule type" value="Genomic_DNA"/>
</dbReference>
<comment type="pathway">
    <text evidence="1">Cofactor biosynthesis; tetrahydrofolate biosynthesis; 5,6,7,8-tetrahydrofolate from 7,8-dihydrofolate: step 1/1.</text>
</comment>
<dbReference type="AlphaFoldDB" id="A0AAV7C4W8"/>